<dbReference type="InterPro" id="IPR011333">
    <property type="entry name" value="SKP1/BTB/POZ_sf"/>
</dbReference>
<feature type="domain" description="BTB" evidence="1">
    <location>
        <begin position="30"/>
        <end position="99"/>
    </location>
</feature>
<reference evidence="2" key="2">
    <citation type="submission" date="2020-05" db="EMBL/GenBank/DDBJ databases">
        <authorList>
            <person name="Kim H.-S."/>
            <person name="Proctor R.H."/>
            <person name="Brown D.W."/>
        </authorList>
    </citation>
    <scope>NUCLEOTIDE SEQUENCE</scope>
    <source>
        <strain evidence="2">NRRL 45417</strain>
    </source>
</reference>
<dbReference type="SUPFAM" id="SSF54695">
    <property type="entry name" value="POZ domain"/>
    <property type="match status" value="1"/>
</dbReference>
<evidence type="ECO:0000313" key="2">
    <source>
        <dbReference type="EMBL" id="KAF4943458.1"/>
    </source>
</evidence>
<dbReference type="Proteomes" id="UP000604273">
    <property type="component" value="Unassembled WGS sequence"/>
</dbReference>
<dbReference type="PANTHER" id="PTHR47843">
    <property type="entry name" value="BTB DOMAIN-CONTAINING PROTEIN-RELATED"/>
    <property type="match status" value="1"/>
</dbReference>
<evidence type="ECO:0000313" key="3">
    <source>
        <dbReference type="Proteomes" id="UP000604273"/>
    </source>
</evidence>
<comment type="caution">
    <text evidence="2">The sequence shown here is derived from an EMBL/GenBank/DDBJ whole genome shotgun (WGS) entry which is preliminary data.</text>
</comment>
<proteinExistence type="predicted"/>
<sequence>MENTSADHQLSNTTSSYAWMERLFETGNYSDLILTSNGKDYPAHRAIVCSQSSVIHKKCQFQDTNQGSSCDTCGAAPKYRFDFLDDNPQSVDCLVQYFYRRDYQSACCSHKGEQRDRASNENSEEIQYSDDYVDDFHPVFHVRMYALAEKYDVSALKNLAVDKFNQVVQPSVLSDEFLHGVEEAYVSTIPEDRGMRDAIVKHFHAHPKLLEGERTQETFRRIHSLPYDLLMFWHKEHTSQRPPAVSWDSF</sequence>
<dbReference type="Gene3D" id="3.30.710.10">
    <property type="entry name" value="Potassium Channel Kv1.1, Chain A"/>
    <property type="match status" value="1"/>
</dbReference>
<evidence type="ECO:0000259" key="1">
    <source>
        <dbReference type="PROSITE" id="PS50097"/>
    </source>
</evidence>
<dbReference type="Pfam" id="PF00651">
    <property type="entry name" value="BTB"/>
    <property type="match status" value="1"/>
</dbReference>
<accession>A0A8H4WLE1</accession>
<dbReference type="CDD" id="cd18186">
    <property type="entry name" value="BTB_POZ_ZBTB_KLHL-like"/>
    <property type="match status" value="1"/>
</dbReference>
<dbReference type="EMBL" id="JABFAI010000549">
    <property type="protein sequence ID" value="KAF4943458.1"/>
    <property type="molecule type" value="Genomic_DNA"/>
</dbReference>
<reference evidence="2" key="1">
    <citation type="journal article" date="2020" name="BMC Genomics">
        <title>Correction to: Identification and distribution of gene clusters required for synthesis of sphingolipid metabolism inhibitors in diverse species of the filamentous fungus Fusarium.</title>
        <authorList>
            <person name="Kim H.S."/>
            <person name="Lohmar J.M."/>
            <person name="Busman M."/>
            <person name="Brown D.W."/>
            <person name="Naumann T.A."/>
            <person name="Divon H.H."/>
            <person name="Lysoe E."/>
            <person name="Uhlig S."/>
            <person name="Proctor R.H."/>
        </authorList>
    </citation>
    <scope>NUCLEOTIDE SEQUENCE</scope>
    <source>
        <strain evidence="2">NRRL 45417</strain>
    </source>
</reference>
<keyword evidence="3" id="KW-1185">Reference proteome</keyword>
<dbReference type="OrthoDB" id="6359816at2759"/>
<organism evidence="2 3">
    <name type="scientific">Fusarium gaditjirri</name>
    <dbReference type="NCBI Taxonomy" id="282569"/>
    <lineage>
        <taxon>Eukaryota</taxon>
        <taxon>Fungi</taxon>
        <taxon>Dikarya</taxon>
        <taxon>Ascomycota</taxon>
        <taxon>Pezizomycotina</taxon>
        <taxon>Sordariomycetes</taxon>
        <taxon>Hypocreomycetidae</taxon>
        <taxon>Hypocreales</taxon>
        <taxon>Nectriaceae</taxon>
        <taxon>Fusarium</taxon>
        <taxon>Fusarium nisikadoi species complex</taxon>
    </lineage>
</organism>
<dbReference type="PANTHER" id="PTHR47843:SF5">
    <property type="entry name" value="BTB_POZ DOMAIN PROTEIN"/>
    <property type="match status" value="1"/>
</dbReference>
<protein>
    <recommendedName>
        <fullName evidence="1">BTB domain-containing protein</fullName>
    </recommendedName>
</protein>
<dbReference type="PROSITE" id="PS50097">
    <property type="entry name" value="BTB"/>
    <property type="match status" value="1"/>
</dbReference>
<dbReference type="InterPro" id="IPR000210">
    <property type="entry name" value="BTB/POZ_dom"/>
</dbReference>
<gene>
    <name evidence="2" type="ORF">FGADI_13406</name>
</gene>
<name>A0A8H4WLE1_9HYPO</name>
<dbReference type="AlphaFoldDB" id="A0A8H4WLE1"/>